<comment type="caution">
    <text evidence="1">The sequence shown here is derived from an EMBL/GenBank/DDBJ whole genome shotgun (WGS) entry which is preliminary data.</text>
</comment>
<evidence type="ECO:0000313" key="2">
    <source>
        <dbReference type="Proteomes" id="UP000518300"/>
    </source>
</evidence>
<keyword evidence="2" id="KW-1185">Reference proteome</keyword>
<organism evidence="1 2">
    <name type="scientific">Pyxidicoccus fallax</name>
    <dbReference type="NCBI Taxonomy" id="394095"/>
    <lineage>
        <taxon>Bacteria</taxon>
        <taxon>Pseudomonadati</taxon>
        <taxon>Myxococcota</taxon>
        <taxon>Myxococcia</taxon>
        <taxon>Myxococcales</taxon>
        <taxon>Cystobacterineae</taxon>
        <taxon>Myxococcaceae</taxon>
        <taxon>Pyxidicoccus</taxon>
    </lineage>
</organism>
<protein>
    <submittedName>
        <fullName evidence="1">Uncharacterized protein</fullName>
    </submittedName>
</protein>
<sequence>MTADELMTRKLSWSKASDPEHPFRTQVEGHTLTIRLNDFPEEPMYSLLIDGDAVSDFDDWPKVWSRPG</sequence>
<gene>
    <name evidence="1" type="ORF">HG543_53640</name>
</gene>
<name>A0A848LZI5_9BACT</name>
<accession>A0A848LZI5</accession>
<dbReference type="AlphaFoldDB" id="A0A848LZI5"/>
<dbReference type="Proteomes" id="UP000518300">
    <property type="component" value="Unassembled WGS sequence"/>
</dbReference>
<reference evidence="1 2" key="1">
    <citation type="submission" date="2020-04" db="EMBL/GenBank/DDBJ databases">
        <title>Draft genome of Pyxidicoccus fallax type strain.</title>
        <authorList>
            <person name="Whitworth D.E."/>
        </authorList>
    </citation>
    <scope>NUCLEOTIDE SEQUENCE [LARGE SCALE GENOMIC DNA]</scope>
    <source>
        <strain evidence="1 2">DSM 14698</strain>
    </source>
</reference>
<proteinExistence type="predicted"/>
<evidence type="ECO:0000313" key="1">
    <source>
        <dbReference type="EMBL" id="NMO23638.1"/>
    </source>
</evidence>
<dbReference type="EMBL" id="JABBJJ010000704">
    <property type="protein sequence ID" value="NMO23638.1"/>
    <property type="molecule type" value="Genomic_DNA"/>
</dbReference>
<dbReference type="RefSeq" id="WP_169352675.1">
    <property type="nucleotide sequence ID" value="NZ_JABBJJ010000704.1"/>
</dbReference>